<dbReference type="RefSeq" id="WP_053922292.1">
    <property type="nucleotide sequence ID" value="NZ_LGKG01000002.1"/>
</dbReference>
<sequence>MSVSEWYRSALCEDYREDLTTRILDDPGFPGFVGKAHAVEGGELNAVACEVACHAVEYLDDNPGETANDAYAELRRRLQG</sequence>
<dbReference type="PATRIC" id="fig|66876.3.peg.752"/>
<reference evidence="2" key="1">
    <citation type="submission" date="2015-07" db="EMBL/GenBank/DDBJ databases">
        <authorList>
            <person name="Ju K.-S."/>
            <person name="Doroghazi J.R."/>
            <person name="Metcalf W.W."/>
        </authorList>
    </citation>
    <scope>NUCLEOTIDE SEQUENCE [LARGE SCALE GENOMIC DNA]</scope>
    <source>
        <strain evidence="2">NRRL ISP-5002</strain>
    </source>
</reference>
<evidence type="ECO:0000313" key="1">
    <source>
        <dbReference type="EMBL" id="KPC66515.1"/>
    </source>
</evidence>
<organism evidence="1 2">
    <name type="scientific">Streptomyces chattanoogensis</name>
    <dbReference type="NCBI Taxonomy" id="66876"/>
    <lineage>
        <taxon>Bacteria</taxon>
        <taxon>Bacillati</taxon>
        <taxon>Actinomycetota</taxon>
        <taxon>Actinomycetes</taxon>
        <taxon>Kitasatosporales</taxon>
        <taxon>Streptomycetaceae</taxon>
        <taxon>Streptomyces</taxon>
    </lineage>
</organism>
<evidence type="ECO:0000313" key="2">
    <source>
        <dbReference type="Proteomes" id="UP000037982"/>
    </source>
</evidence>
<dbReference type="AlphaFoldDB" id="A0A0N1JZN7"/>
<gene>
    <name evidence="1" type="ORF">ADL29_03510</name>
</gene>
<comment type="caution">
    <text evidence="1">The sequence shown here is derived from an EMBL/GenBank/DDBJ whole genome shotgun (WGS) entry which is preliminary data.</text>
</comment>
<keyword evidence="2" id="KW-1185">Reference proteome</keyword>
<protein>
    <submittedName>
        <fullName evidence="1">Uncharacterized protein</fullName>
    </submittedName>
</protein>
<dbReference type="Proteomes" id="UP000037982">
    <property type="component" value="Unassembled WGS sequence"/>
</dbReference>
<accession>A0A0N1JZN7</accession>
<dbReference type="EMBL" id="LGKG01000002">
    <property type="protein sequence ID" value="KPC66515.1"/>
    <property type="molecule type" value="Genomic_DNA"/>
</dbReference>
<name>A0A0N1JZN7_9ACTN</name>
<proteinExistence type="predicted"/>